<dbReference type="Gene3D" id="3.10.250.10">
    <property type="entry name" value="SRCR-like domain"/>
    <property type="match status" value="7"/>
</dbReference>
<evidence type="ECO:0000313" key="11">
    <source>
        <dbReference type="Proteomes" id="UP000515163"/>
    </source>
</evidence>
<evidence type="ECO:0000313" key="12">
    <source>
        <dbReference type="RefSeq" id="XP_031570209.1"/>
    </source>
</evidence>
<dbReference type="RefSeq" id="XP_031570209.1">
    <property type="nucleotide sequence ID" value="XM_031714349.1"/>
</dbReference>
<dbReference type="SMART" id="SM00202">
    <property type="entry name" value="SR"/>
    <property type="match status" value="4"/>
</dbReference>
<feature type="domain" description="SRCR" evidence="10">
    <location>
        <begin position="480"/>
        <end position="542"/>
    </location>
</feature>
<dbReference type="InterPro" id="IPR001190">
    <property type="entry name" value="SRCR"/>
</dbReference>
<name>A0A6P8IT86_ACTTE</name>
<accession>A0A6P8IT86</accession>
<feature type="domain" description="SRCR" evidence="10">
    <location>
        <begin position="14"/>
        <end position="60"/>
    </location>
</feature>
<feature type="domain" description="SRCR" evidence="10">
    <location>
        <begin position="310"/>
        <end position="359"/>
    </location>
</feature>
<evidence type="ECO:0000256" key="7">
    <source>
        <dbReference type="ARBA" id="ARBA00023157"/>
    </source>
</evidence>
<evidence type="ECO:0000256" key="9">
    <source>
        <dbReference type="PROSITE-ProRule" id="PRU00196"/>
    </source>
</evidence>
<keyword evidence="6" id="KW-0472">Membrane</keyword>
<dbReference type="OrthoDB" id="536948at2759"/>
<keyword evidence="4" id="KW-0677">Repeat</keyword>
<protein>
    <submittedName>
        <fullName evidence="12">Deleted in malignant brain tumors 1 protein-like</fullName>
    </submittedName>
</protein>
<dbReference type="PRINTS" id="PR00258">
    <property type="entry name" value="SPERACTRCPTR"/>
</dbReference>
<dbReference type="InParanoid" id="A0A6P8IT86"/>
<feature type="domain" description="SRCR" evidence="10">
    <location>
        <begin position="152"/>
        <end position="230"/>
    </location>
</feature>
<sequence length="604" mass="68526">MPDAKVACRQLGFTKAVGIWYYGRGTVAKPVIRQWGTVCDGSWSSDDLNTAKVVCRQLGFTKTVGYSYRGRGTDLTLHENVQGQWGTVCGDWSDWDMDDAKVACRQLGFTKTVGFWWGGRGTGNSKILLGIRRALCIRKRNQRYNVKQERVTVCNRGAWDMPDAKVACRQLGFTKTVGYWYWGRGTGKVWLYYMRCTGSEASLGSCTHNGWGSVSSSCNSHTYDVGVSLFIDLQSIVNTYFWVMNDATGIVCDVDWISDDRTDKLQYIDLTFNGNIIQVYHSGLWGTVCHRNWNWEINDAKVACRQLGFIKAVGYWYWGRGTGSIVRVYHSGQWGTVCDYYNGYWDMNDAKVACRQLGFTKTVGYWYLGRGTDSGLGSIIQVYHSGQWGTVCDYNLYWDMRDAKVACRQLGYTKAVGYWQLGRGTGKVWLWKMGCSGTETSLGSCTHNRWGNRLRVLTWELYSHGWGTVCINDWDIRDAKVACRQLGFTKPVGYWWYGHGNGKVWLDRMQCSGSETLLESCSHNGWGNVNWDCPTHRYDVGVDPFHLYTAMRMMYVLFCPNGETGQDEAVGAVQRCIDDVRAWMTTGKLLLNDDKTECIVIGTK</sequence>
<evidence type="ECO:0000256" key="4">
    <source>
        <dbReference type="ARBA" id="ARBA00022737"/>
    </source>
</evidence>
<comment type="caution">
    <text evidence="9">Lacks conserved residue(s) required for the propagation of feature annotation.</text>
</comment>
<feature type="domain" description="SRCR" evidence="10">
    <location>
        <begin position="366"/>
        <end position="484"/>
    </location>
</feature>
<reference evidence="12" key="1">
    <citation type="submission" date="2025-08" db="UniProtKB">
        <authorList>
            <consortium name="RefSeq"/>
        </authorList>
    </citation>
    <scope>IDENTIFICATION</scope>
    <source>
        <tissue evidence="12">Tentacle</tissue>
    </source>
</reference>
<dbReference type="SUPFAM" id="SSF56487">
    <property type="entry name" value="SRCR-like"/>
    <property type="match status" value="7"/>
</dbReference>
<feature type="domain" description="SRCR" evidence="10">
    <location>
        <begin position="61"/>
        <end position="109"/>
    </location>
</feature>
<keyword evidence="8" id="KW-0325">Glycoprotein</keyword>
<keyword evidence="7 9" id="KW-1015">Disulfide bond</keyword>
<evidence type="ECO:0000256" key="6">
    <source>
        <dbReference type="ARBA" id="ARBA00023136"/>
    </source>
</evidence>
<dbReference type="FunFam" id="3.10.250.10:FF:000016">
    <property type="entry name" value="Scavenger receptor cysteine-rich protein type 12"/>
    <property type="match status" value="2"/>
</dbReference>
<proteinExistence type="predicted"/>
<evidence type="ECO:0000256" key="8">
    <source>
        <dbReference type="ARBA" id="ARBA00023180"/>
    </source>
</evidence>
<keyword evidence="2" id="KW-0812">Transmembrane</keyword>
<dbReference type="AlphaFoldDB" id="A0A6P8IT86"/>
<keyword evidence="11" id="KW-1185">Reference proteome</keyword>
<dbReference type="PANTHER" id="PTHR19331">
    <property type="entry name" value="SCAVENGER RECEPTOR DOMAIN-CONTAINING"/>
    <property type="match status" value="1"/>
</dbReference>
<keyword evidence="5" id="KW-1133">Transmembrane helix</keyword>
<dbReference type="Proteomes" id="UP000515163">
    <property type="component" value="Unplaced"/>
</dbReference>
<evidence type="ECO:0000259" key="10">
    <source>
        <dbReference type="PROSITE" id="PS50287"/>
    </source>
</evidence>
<dbReference type="KEGG" id="aten:116304587"/>
<evidence type="ECO:0000256" key="1">
    <source>
        <dbReference type="ARBA" id="ARBA00004167"/>
    </source>
</evidence>
<feature type="disulfide bond" evidence="9">
    <location>
        <begin position="511"/>
        <end position="521"/>
    </location>
</feature>
<dbReference type="GO" id="GO:0016020">
    <property type="term" value="C:membrane"/>
    <property type="evidence" value="ECO:0007669"/>
    <property type="project" value="UniProtKB-SubCell"/>
</dbReference>
<dbReference type="InterPro" id="IPR036772">
    <property type="entry name" value="SRCR-like_dom_sf"/>
</dbReference>
<gene>
    <name evidence="12" type="primary">LOC116304587</name>
</gene>
<dbReference type="Pfam" id="PF00530">
    <property type="entry name" value="SRCR"/>
    <property type="match status" value="7"/>
</dbReference>
<organism evidence="11 12">
    <name type="scientific">Actinia tenebrosa</name>
    <name type="common">Australian red waratah sea anemone</name>
    <dbReference type="NCBI Taxonomy" id="6105"/>
    <lineage>
        <taxon>Eukaryota</taxon>
        <taxon>Metazoa</taxon>
        <taxon>Cnidaria</taxon>
        <taxon>Anthozoa</taxon>
        <taxon>Hexacorallia</taxon>
        <taxon>Actiniaria</taxon>
        <taxon>Actiniidae</taxon>
        <taxon>Actinia</taxon>
    </lineage>
</organism>
<comment type="subcellular location">
    <subcellularLocation>
        <location evidence="1">Membrane</location>
        <topology evidence="1">Single-pass membrane protein</topology>
    </subcellularLocation>
</comment>
<dbReference type="PROSITE" id="PS50287">
    <property type="entry name" value="SRCR_2"/>
    <property type="match status" value="7"/>
</dbReference>
<dbReference type="GeneID" id="116304587"/>
<keyword evidence="3" id="KW-0732">Signal</keyword>
<feature type="disulfide bond" evidence="9">
    <location>
        <begin position="154"/>
        <end position="218"/>
    </location>
</feature>
<evidence type="ECO:0000256" key="3">
    <source>
        <dbReference type="ARBA" id="ARBA00022729"/>
    </source>
</evidence>
<evidence type="ECO:0000256" key="2">
    <source>
        <dbReference type="ARBA" id="ARBA00022692"/>
    </source>
</evidence>
<feature type="domain" description="SRCR" evidence="10">
    <location>
        <begin position="277"/>
        <end position="309"/>
    </location>
</feature>
<feature type="disulfide bond" evidence="9">
    <location>
        <begin position="196"/>
        <end position="206"/>
    </location>
</feature>
<feature type="disulfide bond" evidence="9">
    <location>
        <begin position="435"/>
        <end position="445"/>
    </location>
</feature>
<evidence type="ECO:0000256" key="5">
    <source>
        <dbReference type="ARBA" id="ARBA00022989"/>
    </source>
</evidence>